<gene>
    <name evidence="6" type="ORF">IFM89_013263</name>
</gene>
<evidence type="ECO:0000259" key="5">
    <source>
        <dbReference type="SMART" id="SM00822"/>
    </source>
</evidence>
<dbReference type="Gene3D" id="3.40.50.720">
    <property type="entry name" value="NAD(P)-binding Rossmann-like Domain"/>
    <property type="match status" value="1"/>
</dbReference>
<dbReference type="InterPro" id="IPR057326">
    <property type="entry name" value="KR_dom"/>
</dbReference>
<evidence type="ECO:0000313" key="6">
    <source>
        <dbReference type="EMBL" id="KAF9624725.1"/>
    </source>
</evidence>
<dbReference type="PRINTS" id="PR00080">
    <property type="entry name" value="SDRFAMILY"/>
</dbReference>
<dbReference type="Proteomes" id="UP000631114">
    <property type="component" value="Unassembled WGS sequence"/>
</dbReference>
<feature type="domain" description="Ketoreductase" evidence="5">
    <location>
        <begin position="8"/>
        <end position="183"/>
    </location>
</feature>
<keyword evidence="2" id="KW-0560">Oxidoreductase</keyword>
<keyword evidence="7" id="KW-1185">Reference proteome</keyword>
<reference evidence="6 7" key="1">
    <citation type="submission" date="2020-10" db="EMBL/GenBank/DDBJ databases">
        <title>The Coptis chinensis genome and diversification of protoberbering-type alkaloids.</title>
        <authorList>
            <person name="Wang B."/>
            <person name="Shu S."/>
            <person name="Song C."/>
            <person name="Liu Y."/>
        </authorList>
    </citation>
    <scope>NUCLEOTIDE SEQUENCE [LARGE SCALE GENOMIC DNA]</scope>
    <source>
        <strain evidence="6">HL-2020</strain>
        <tissue evidence="6">Leaf</tissue>
    </source>
</reference>
<proteinExistence type="inferred from homology"/>
<dbReference type="AlphaFoldDB" id="A0A835ITB2"/>
<dbReference type="GO" id="GO:0120529">
    <property type="term" value="F:secoisolariciresinol dehydrogenase activity"/>
    <property type="evidence" value="ECO:0007669"/>
    <property type="project" value="UniProtKB-EC"/>
</dbReference>
<dbReference type="Pfam" id="PF13561">
    <property type="entry name" value="adh_short_C2"/>
    <property type="match status" value="1"/>
</dbReference>
<dbReference type="SUPFAM" id="SSF51735">
    <property type="entry name" value="NAD(P)-binding Rossmann-fold domains"/>
    <property type="match status" value="1"/>
</dbReference>
<organism evidence="6 7">
    <name type="scientific">Coptis chinensis</name>
    <dbReference type="NCBI Taxonomy" id="261450"/>
    <lineage>
        <taxon>Eukaryota</taxon>
        <taxon>Viridiplantae</taxon>
        <taxon>Streptophyta</taxon>
        <taxon>Embryophyta</taxon>
        <taxon>Tracheophyta</taxon>
        <taxon>Spermatophyta</taxon>
        <taxon>Magnoliopsida</taxon>
        <taxon>Ranunculales</taxon>
        <taxon>Ranunculaceae</taxon>
        <taxon>Coptidoideae</taxon>
        <taxon>Coptis</taxon>
    </lineage>
</organism>
<evidence type="ECO:0000256" key="2">
    <source>
        <dbReference type="ARBA" id="ARBA00023002"/>
    </source>
</evidence>
<sequence>MIFLLKGKVAIITGGARGIGGATAKLFAQNGAHVIIADILDELGLTLANSIGGRYIHCDVTQESDVESAVNLALLWKGHLDIMFNNAGVAGHNGSIINLDMEKLKDLLAVNVSGMVHGIKHAARAMINSKGGCIICTSSSAAIMGGLGSHAYTLSKEAILGLARSTACELGVHGIRVNCISPHGVPSEMLVSAFRNVLGKMDMGPEEVGKIVGKEGSLLHGRSGRLEDVAQAALFLASDDAGFITGHNLVVDGGFTTAFVEMRFIYQ</sequence>
<comment type="caution">
    <text evidence="6">The sequence shown here is derived from an EMBL/GenBank/DDBJ whole genome shotgun (WGS) entry which is preliminary data.</text>
</comment>
<name>A0A835ITB2_9MAGN</name>
<protein>
    <recommendedName>
        <fullName evidence="4">Secoisolariciresinol dehydrogenase</fullName>
        <ecNumber evidence="3">1.1.1.331</ecNumber>
    </recommendedName>
</protein>
<evidence type="ECO:0000256" key="3">
    <source>
        <dbReference type="ARBA" id="ARBA00066949"/>
    </source>
</evidence>
<dbReference type="SMART" id="SM00822">
    <property type="entry name" value="PKS_KR"/>
    <property type="match status" value="1"/>
</dbReference>
<dbReference type="GO" id="GO:0009807">
    <property type="term" value="P:lignan biosynthetic process"/>
    <property type="evidence" value="ECO:0007669"/>
    <property type="project" value="UniProtKB-ARBA"/>
</dbReference>
<dbReference type="InterPro" id="IPR002347">
    <property type="entry name" value="SDR_fam"/>
</dbReference>
<dbReference type="OrthoDB" id="294295at2759"/>
<dbReference type="PRINTS" id="PR00081">
    <property type="entry name" value="GDHRDH"/>
</dbReference>
<evidence type="ECO:0000313" key="7">
    <source>
        <dbReference type="Proteomes" id="UP000631114"/>
    </source>
</evidence>
<dbReference type="PANTHER" id="PTHR43180:SF42">
    <property type="entry name" value="SHORT-CHAIN DEHYDROGENASE REDUCTASE ATA1"/>
    <property type="match status" value="1"/>
</dbReference>
<dbReference type="EC" id="1.1.1.331" evidence="3"/>
<dbReference type="InterPro" id="IPR036291">
    <property type="entry name" value="NAD(P)-bd_dom_sf"/>
</dbReference>
<comment type="similarity">
    <text evidence="1">Belongs to the short-chain dehydrogenases/reductases (SDR) family.</text>
</comment>
<evidence type="ECO:0000256" key="4">
    <source>
        <dbReference type="ARBA" id="ARBA00071098"/>
    </source>
</evidence>
<evidence type="ECO:0000256" key="1">
    <source>
        <dbReference type="ARBA" id="ARBA00006484"/>
    </source>
</evidence>
<dbReference type="PANTHER" id="PTHR43180">
    <property type="entry name" value="3-OXOACYL-(ACYL-CARRIER-PROTEIN) REDUCTASE (AFU_ORTHOLOGUE AFUA_6G11210)"/>
    <property type="match status" value="1"/>
</dbReference>
<dbReference type="FunFam" id="3.40.50.720:FF:000084">
    <property type="entry name" value="Short-chain dehydrogenase reductase"/>
    <property type="match status" value="1"/>
</dbReference>
<accession>A0A835ITB2</accession>
<dbReference type="EMBL" id="JADFTS010000001">
    <property type="protein sequence ID" value="KAF9624725.1"/>
    <property type="molecule type" value="Genomic_DNA"/>
</dbReference>